<evidence type="ECO:0000313" key="2">
    <source>
        <dbReference type="EMBL" id="KAL3520248.1"/>
    </source>
</evidence>
<evidence type="ECO:0000313" key="3">
    <source>
        <dbReference type="Proteomes" id="UP001630127"/>
    </source>
</evidence>
<dbReference type="EMBL" id="JBJUIK010000008">
    <property type="protein sequence ID" value="KAL3520248.1"/>
    <property type="molecule type" value="Genomic_DNA"/>
</dbReference>
<proteinExistence type="predicted"/>
<gene>
    <name evidence="2" type="ORF">ACH5RR_018397</name>
</gene>
<sequence length="147" mass="17258">MMAFRSHPYSDRKLKFPSDNSLFEADSSQCLFYRYWEKKGTMPMKLLKILSNFLFFLCKKVVLGFLCSELEEIISSFLDAFDQSVGNDQSSSSSSRKPRLDLNSTTAAENSYFFRRASRVEELERKMERIPRRDQERNRGGKKEFGF</sequence>
<keyword evidence="3" id="KW-1185">Reference proteome</keyword>
<name>A0ABD2ZRF8_9GENT</name>
<dbReference type="AlphaFoldDB" id="A0ABD2ZRF8"/>
<feature type="region of interest" description="Disordered" evidence="1">
    <location>
        <begin position="125"/>
        <end position="147"/>
    </location>
</feature>
<comment type="caution">
    <text evidence="2">The sequence shown here is derived from an EMBL/GenBank/DDBJ whole genome shotgun (WGS) entry which is preliminary data.</text>
</comment>
<evidence type="ECO:0000256" key="1">
    <source>
        <dbReference type="SAM" id="MobiDB-lite"/>
    </source>
</evidence>
<accession>A0ABD2ZRF8</accession>
<dbReference type="Proteomes" id="UP001630127">
    <property type="component" value="Unassembled WGS sequence"/>
</dbReference>
<protein>
    <submittedName>
        <fullName evidence="2">Uncharacterized protein</fullName>
    </submittedName>
</protein>
<feature type="region of interest" description="Disordered" evidence="1">
    <location>
        <begin position="84"/>
        <end position="103"/>
    </location>
</feature>
<organism evidence="2 3">
    <name type="scientific">Cinchona calisaya</name>
    <dbReference type="NCBI Taxonomy" id="153742"/>
    <lineage>
        <taxon>Eukaryota</taxon>
        <taxon>Viridiplantae</taxon>
        <taxon>Streptophyta</taxon>
        <taxon>Embryophyta</taxon>
        <taxon>Tracheophyta</taxon>
        <taxon>Spermatophyta</taxon>
        <taxon>Magnoliopsida</taxon>
        <taxon>eudicotyledons</taxon>
        <taxon>Gunneridae</taxon>
        <taxon>Pentapetalae</taxon>
        <taxon>asterids</taxon>
        <taxon>lamiids</taxon>
        <taxon>Gentianales</taxon>
        <taxon>Rubiaceae</taxon>
        <taxon>Cinchonoideae</taxon>
        <taxon>Cinchoneae</taxon>
        <taxon>Cinchona</taxon>
    </lineage>
</organism>
<reference evidence="2 3" key="1">
    <citation type="submission" date="2024-11" db="EMBL/GenBank/DDBJ databases">
        <title>A near-complete genome assembly of Cinchona calisaya.</title>
        <authorList>
            <person name="Lian D.C."/>
            <person name="Zhao X.W."/>
            <person name="Wei L."/>
        </authorList>
    </citation>
    <scope>NUCLEOTIDE SEQUENCE [LARGE SCALE GENOMIC DNA]</scope>
    <source>
        <tissue evidence="2">Nenye</tissue>
    </source>
</reference>